<evidence type="ECO:0000313" key="6">
    <source>
        <dbReference type="EMBL" id="MEJ6009484.1"/>
    </source>
</evidence>
<evidence type="ECO:0000256" key="1">
    <source>
        <dbReference type="ARBA" id="ARBA00004442"/>
    </source>
</evidence>
<reference evidence="6 7" key="1">
    <citation type="submission" date="2024-03" db="EMBL/GenBank/DDBJ databases">
        <authorList>
            <person name="Jo J.-H."/>
        </authorList>
    </citation>
    <scope>NUCLEOTIDE SEQUENCE [LARGE SCALE GENOMIC DNA]</scope>
    <source>
        <strain evidence="6 7">AS3R-12</strain>
    </source>
</reference>
<comment type="caution">
    <text evidence="6">The sequence shown here is derived from an EMBL/GenBank/DDBJ whole genome shotgun (WGS) entry which is preliminary data.</text>
</comment>
<evidence type="ECO:0000256" key="3">
    <source>
        <dbReference type="ARBA" id="ARBA00023237"/>
    </source>
</evidence>
<feature type="chain" id="PRO_5045530912" description="TonB-dependent receptor" evidence="5">
    <location>
        <begin position="24"/>
        <end position="649"/>
    </location>
</feature>
<name>A0ABU8S683_9SPHN</name>
<dbReference type="Proteomes" id="UP001379235">
    <property type="component" value="Unassembled WGS sequence"/>
</dbReference>
<proteinExistence type="predicted"/>
<dbReference type="RefSeq" id="WP_339965569.1">
    <property type="nucleotide sequence ID" value="NZ_JBBHJY010000002.1"/>
</dbReference>
<accession>A0ABU8S683</accession>
<keyword evidence="7" id="KW-1185">Reference proteome</keyword>
<dbReference type="SUPFAM" id="SSF56935">
    <property type="entry name" value="Porins"/>
    <property type="match status" value="1"/>
</dbReference>
<dbReference type="InterPro" id="IPR036942">
    <property type="entry name" value="Beta-barrel_TonB_sf"/>
</dbReference>
<keyword evidence="3" id="KW-0998">Cell outer membrane</keyword>
<dbReference type="Gene3D" id="2.40.170.20">
    <property type="entry name" value="TonB-dependent receptor, beta-barrel domain"/>
    <property type="match status" value="1"/>
</dbReference>
<gene>
    <name evidence="6" type="ORF">WG900_06085</name>
</gene>
<keyword evidence="2" id="KW-0472">Membrane</keyword>
<evidence type="ECO:0008006" key="8">
    <source>
        <dbReference type="Google" id="ProtNLM"/>
    </source>
</evidence>
<evidence type="ECO:0000256" key="4">
    <source>
        <dbReference type="SAM" id="MobiDB-lite"/>
    </source>
</evidence>
<dbReference type="EMBL" id="JBBHJY010000002">
    <property type="protein sequence ID" value="MEJ6009484.1"/>
    <property type="molecule type" value="Genomic_DNA"/>
</dbReference>
<protein>
    <recommendedName>
        <fullName evidence="8">TonB-dependent receptor</fullName>
    </recommendedName>
</protein>
<feature type="signal peptide" evidence="5">
    <location>
        <begin position="1"/>
        <end position="23"/>
    </location>
</feature>
<feature type="region of interest" description="Disordered" evidence="4">
    <location>
        <begin position="433"/>
        <end position="452"/>
    </location>
</feature>
<feature type="compositionally biased region" description="Polar residues" evidence="4">
    <location>
        <begin position="441"/>
        <end position="452"/>
    </location>
</feature>
<sequence>MPRLTAAFAFGATICLAATPALAQRSAENAAASSDDAFGTQVGTEATGIYNENDTRGLSPLKAGNARIDGVYFDPVASLSGRTRASYGIRVGIAGIDYPFAAPTGIVDNRLRVSGDELAGSLSFTRLQYTGALAELDVQLPIVPGALSSSIGLGYARTVTGDGAVLPSVAVAIRPVLRVSNGFEISPFYAGTLLYNIRSRPFFLTQGDIVPPQPQLGHYLGQDWARGRIYQSNAGVTVRAPITSRLALRGGIFRSALSREHNYSEFFSFSGPGSTVRHRLVSDPEQDVHSWSGEAQLAWKLGGPKALQHRLIAGFRARKRYTESGGSDLRDFGLMDLYGDDQEAEPTFAYGPVNVGRVSQRAVLLGYQAKLAGVGSVNLGLQRARYRATFRDARTGSVTASASDAWLYNATAVVNLAAHVELFAGTQKGLEDSGAAPENAVNRSEQLPTTQSTQYEGGVRIGLGKGNQLVLSAFQIRRPYFTFDTSGRFAELGKARYRGAELSFAGHFDRLTVLAGAVLMKPEVTGPGRTSGLVGARPAGIPDFYTRIDLQYRTDILGGLTPTVTLLATGPRAMGSAPVAALGGRQAMLDTHAAIDIGLRHRFKLGTMPASARMQLQNVFNRTGWKVITSNTLQPEEHRRFTFSIAADF</sequence>
<keyword evidence="5" id="KW-0732">Signal</keyword>
<organism evidence="6 7">
    <name type="scientific">Novosphingobium aquae</name>
    <dbReference type="NCBI Taxonomy" id="3133435"/>
    <lineage>
        <taxon>Bacteria</taxon>
        <taxon>Pseudomonadati</taxon>
        <taxon>Pseudomonadota</taxon>
        <taxon>Alphaproteobacteria</taxon>
        <taxon>Sphingomonadales</taxon>
        <taxon>Sphingomonadaceae</taxon>
        <taxon>Novosphingobium</taxon>
    </lineage>
</organism>
<evidence type="ECO:0000256" key="5">
    <source>
        <dbReference type="SAM" id="SignalP"/>
    </source>
</evidence>
<evidence type="ECO:0000313" key="7">
    <source>
        <dbReference type="Proteomes" id="UP001379235"/>
    </source>
</evidence>
<evidence type="ECO:0000256" key="2">
    <source>
        <dbReference type="ARBA" id="ARBA00023136"/>
    </source>
</evidence>
<comment type="subcellular location">
    <subcellularLocation>
        <location evidence="1">Cell outer membrane</location>
    </subcellularLocation>
</comment>